<keyword evidence="4" id="KW-0949">S-adenosyl-L-methionine</keyword>
<dbReference type="Gene3D" id="3.80.30.20">
    <property type="entry name" value="tm_1862 like domain"/>
    <property type="match status" value="1"/>
</dbReference>
<evidence type="ECO:0000259" key="8">
    <source>
        <dbReference type="PROSITE" id="PS51332"/>
    </source>
</evidence>
<evidence type="ECO:0000256" key="5">
    <source>
        <dbReference type="ARBA" id="ARBA00022723"/>
    </source>
</evidence>
<evidence type="ECO:0000256" key="6">
    <source>
        <dbReference type="ARBA" id="ARBA00023004"/>
    </source>
</evidence>
<comment type="cofactor">
    <cofactor evidence="1">
        <name>[4Fe-4S] cluster</name>
        <dbReference type="ChEBI" id="CHEBI:49883"/>
    </cofactor>
</comment>
<dbReference type="SMART" id="SM00729">
    <property type="entry name" value="Elp3"/>
    <property type="match status" value="1"/>
</dbReference>
<dbReference type="InterPro" id="IPR023404">
    <property type="entry name" value="rSAM_horseshoe"/>
</dbReference>
<dbReference type="InterPro" id="IPR006158">
    <property type="entry name" value="Cobalamin-bd"/>
</dbReference>
<protein>
    <submittedName>
        <fullName evidence="10">Uncharacterized protein</fullName>
    </submittedName>
</protein>
<dbReference type="GO" id="GO:0051539">
    <property type="term" value="F:4 iron, 4 sulfur cluster binding"/>
    <property type="evidence" value="ECO:0007669"/>
    <property type="project" value="UniProtKB-KW"/>
</dbReference>
<dbReference type="Proteomes" id="UP000177905">
    <property type="component" value="Unassembled WGS sequence"/>
</dbReference>
<dbReference type="SFLD" id="SFLDG01082">
    <property type="entry name" value="B12-binding_domain_containing"/>
    <property type="match status" value="1"/>
</dbReference>
<evidence type="ECO:0000313" key="10">
    <source>
        <dbReference type="EMBL" id="OGC16627.1"/>
    </source>
</evidence>
<dbReference type="InterPro" id="IPR034466">
    <property type="entry name" value="Methyltransferase_Class_B"/>
</dbReference>
<evidence type="ECO:0000256" key="4">
    <source>
        <dbReference type="ARBA" id="ARBA00022691"/>
    </source>
</evidence>
<evidence type="ECO:0000256" key="1">
    <source>
        <dbReference type="ARBA" id="ARBA00001966"/>
    </source>
</evidence>
<evidence type="ECO:0000256" key="3">
    <source>
        <dbReference type="ARBA" id="ARBA00022679"/>
    </source>
</evidence>
<proteinExistence type="predicted"/>
<dbReference type="SUPFAM" id="SSF102114">
    <property type="entry name" value="Radical SAM enzymes"/>
    <property type="match status" value="1"/>
</dbReference>
<dbReference type="GO" id="GO:0046872">
    <property type="term" value="F:metal ion binding"/>
    <property type="evidence" value="ECO:0007669"/>
    <property type="project" value="UniProtKB-KW"/>
</dbReference>
<evidence type="ECO:0000256" key="2">
    <source>
        <dbReference type="ARBA" id="ARBA00022603"/>
    </source>
</evidence>
<dbReference type="SUPFAM" id="SSF52242">
    <property type="entry name" value="Cobalamin (vitamin B12)-binding domain"/>
    <property type="match status" value="1"/>
</dbReference>
<dbReference type="InterPro" id="IPR058240">
    <property type="entry name" value="rSAM_sf"/>
</dbReference>
<keyword evidence="2" id="KW-0489">Methyltransferase</keyword>
<dbReference type="AlphaFoldDB" id="A0A1F4S8B1"/>
<keyword evidence="7" id="KW-0411">Iron-sulfur</keyword>
<evidence type="ECO:0000256" key="7">
    <source>
        <dbReference type="ARBA" id="ARBA00023014"/>
    </source>
</evidence>
<dbReference type="InterPro" id="IPR007197">
    <property type="entry name" value="rSAM"/>
</dbReference>
<dbReference type="PROSITE" id="PS51332">
    <property type="entry name" value="B12_BINDING"/>
    <property type="match status" value="1"/>
</dbReference>
<feature type="domain" description="B12-binding" evidence="8">
    <location>
        <begin position="1"/>
        <end position="145"/>
    </location>
</feature>
<sequence>MKILLVMSPMLRHDTHLLSDKDNDIPIGLCYIASVLKNAGHEVAILDGQITPCIEEKMISLIKTEVYEAVGFSAVAQTALGTIRLSELVKKHNPDILTIIGGVHPTVTGKEVLIQMPSIDIAVVGEGEITILELIDCFKNKRDFKSIDGIIYRRGDDLIQTKPRALVQNLDEIPFPEYSLIDIEKYTPPPGLFFKKPIAGLITARGCLFNCNFCADRVIWQGKCRLRSAQSIVNEITLLVEKYGVKEIKFFDSTFTINRKRTQDICNLLIEKDLNIVWRCSSRVDTIDPEMLKLMKKSGCESISFGIESGDEEILRKMNKQITVEAVKKAVKWANDAGMEVKGFFLLNYPGDTVESTEKTIKLSRELDLDFAGFNLIFPSPGTHVRRQIEDHYEINQKAWDNLNTPIGNEVYFYQKQLPPGYIMSVYKKAIRGFYFRPKTIFRAIKRIRNIEMLKSYFAGFIRLLKIKANDRK</sequence>
<accession>A0A1F4S8B1</accession>
<keyword evidence="6" id="KW-0408">Iron</keyword>
<dbReference type="SFLD" id="SFLDG01123">
    <property type="entry name" value="methyltransferase_(Class_B)"/>
    <property type="match status" value="1"/>
</dbReference>
<feature type="domain" description="Radical SAM core" evidence="9">
    <location>
        <begin position="193"/>
        <end position="416"/>
    </location>
</feature>
<reference evidence="10 11" key="1">
    <citation type="journal article" date="2016" name="Nat. Commun.">
        <title>Thousands of microbial genomes shed light on interconnected biogeochemical processes in an aquifer system.</title>
        <authorList>
            <person name="Anantharaman K."/>
            <person name="Brown C.T."/>
            <person name="Hug L.A."/>
            <person name="Sharon I."/>
            <person name="Castelle C.J."/>
            <person name="Probst A.J."/>
            <person name="Thomas B.C."/>
            <person name="Singh A."/>
            <person name="Wilkins M.J."/>
            <person name="Karaoz U."/>
            <person name="Brodie E.L."/>
            <person name="Williams K.H."/>
            <person name="Hubbard S.S."/>
            <person name="Banfield J.F."/>
        </authorList>
    </citation>
    <scope>NUCLEOTIDE SEQUENCE [LARGE SCALE GENOMIC DNA]</scope>
</reference>
<comment type="caution">
    <text evidence="10">The sequence shown here is derived from an EMBL/GenBank/DDBJ whole genome shotgun (WGS) entry which is preliminary data.</text>
</comment>
<dbReference type="InterPro" id="IPR051198">
    <property type="entry name" value="BchE-like"/>
</dbReference>
<dbReference type="PANTHER" id="PTHR43409">
    <property type="entry name" value="ANAEROBIC MAGNESIUM-PROTOPORPHYRIN IX MONOMETHYL ESTER CYCLASE-RELATED"/>
    <property type="match status" value="1"/>
</dbReference>
<dbReference type="SFLD" id="SFLDS00029">
    <property type="entry name" value="Radical_SAM"/>
    <property type="match status" value="1"/>
</dbReference>
<organism evidence="10 11">
    <name type="scientific">candidate division WOR-1 bacterium RIFOXYB2_FULL_36_35</name>
    <dbReference type="NCBI Taxonomy" id="1802578"/>
    <lineage>
        <taxon>Bacteria</taxon>
        <taxon>Bacillati</taxon>
        <taxon>Saganbacteria</taxon>
    </lineage>
</organism>
<dbReference type="Gene3D" id="3.40.50.280">
    <property type="entry name" value="Cobalamin-binding domain"/>
    <property type="match status" value="1"/>
</dbReference>
<dbReference type="EMBL" id="MEUA01000005">
    <property type="protein sequence ID" value="OGC16627.1"/>
    <property type="molecule type" value="Genomic_DNA"/>
</dbReference>
<dbReference type="PANTHER" id="PTHR43409:SF7">
    <property type="entry name" value="BLL1977 PROTEIN"/>
    <property type="match status" value="1"/>
</dbReference>
<dbReference type="CDD" id="cd01335">
    <property type="entry name" value="Radical_SAM"/>
    <property type="match status" value="1"/>
</dbReference>
<dbReference type="CDD" id="cd02068">
    <property type="entry name" value="radical_SAM_B12_BD"/>
    <property type="match status" value="1"/>
</dbReference>
<evidence type="ECO:0000259" key="9">
    <source>
        <dbReference type="PROSITE" id="PS51918"/>
    </source>
</evidence>
<dbReference type="InterPro" id="IPR006638">
    <property type="entry name" value="Elp3/MiaA/NifB-like_rSAM"/>
</dbReference>
<dbReference type="GO" id="GO:0031419">
    <property type="term" value="F:cobalamin binding"/>
    <property type="evidence" value="ECO:0007669"/>
    <property type="project" value="InterPro"/>
</dbReference>
<gene>
    <name evidence="10" type="ORF">A2290_03360</name>
</gene>
<name>A0A1F4S8B1_UNCSA</name>
<keyword evidence="5" id="KW-0479">Metal-binding</keyword>
<evidence type="ECO:0000313" key="11">
    <source>
        <dbReference type="Proteomes" id="UP000177905"/>
    </source>
</evidence>
<dbReference type="Pfam" id="PF04055">
    <property type="entry name" value="Radical_SAM"/>
    <property type="match status" value="1"/>
</dbReference>
<dbReference type="InterPro" id="IPR036724">
    <property type="entry name" value="Cobalamin-bd_sf"/>
</dbReference>
<dbReference type="Pfam" id="PF02310">
    <property type="entry name" value="B12-binding"/>
    <property type="match status" value="1"/>
</dbReference>
<dbReference type="PROSITE" id="PS51918">
    <property type="entry name" value="RADICAL_SAM"/>
    <property type="match status" value="1"/>
</dbReference>
<dbReference type="GO" id="GO:0003824">
    <property type="term" value="F:catalytic activity"/>
    <property type="evidence" value="ECO:0007669"/>
    <property type="project" value="InterPro"/>
</dbReference>
<keyword evidence="3" id="KW-0808">Transferase</keyword>